<evidence type="ECO:0000313" key="1">
    <source>
        <dbReference type="EMBL" id="HGM47006.1"/>
    </source>
</evidence>
<reference evidence="1" key="1">
    <citation type="journal article" date="2020" name="mSystems">
        <title>Genome- and Community-Level Interaction Insights into Carbon Utilization and Element Cycling Functions of Hydrothermarchaeota in Hydrothermal Sediment.</title>
        <authorList>
            <person name="Zhou Z."/>
            <person name="Liu Y."/>
            <person name="Xu W."/>
            <person name="Pan J."/>
            <person name="Luo Z.H."/>
            <person name="Li M."/>
        </authorList>
    </citation>
    <scope>NUCLEOTIDE SEQUENCE</scope>
    <source>
        <strain evidence="1">SpSt-649</strain>
    </source>
</reference>
<accession>A0A7C4H4L9</accession>
<sequence length="221" mass="24682">MVPGAALRKRFLELLRQASPRRRDSIIAVTVNNPQSYLALKMLIHIEDEFESTILHLHVGDSISPRLAELSQMCKQRVQVPESPKSITELKLQTASFAARYGSPLCVLPLTAEEVVAYLLNELLMGNPAGLQLEREYRTAYPLSTTTLREVLLLVGVEDSENPNLLLEGPAVQLLEALKGRADPPAASRLYVHFTRQMLSRERSASQNKKDIFLHGSGWGR</sequence>
<name>A0A7C4H4L9_THEPE</name>
<dbReference type="AlphaFoldDB" id="A0A7C4H4L9"/>
<proteinExistence type="predicted"/>
<gene>
    <name evidence="1" type="ORF">ENU21_04575</name>
</gene>
<dbReference type="EMBL" id="DTBQ01000127">
    <property type="protein sequence ID" value="HGM47006.1"/>
    <property type="molecule type" value="Genomic_DNA"/>
</dbReference>
<comment type="caution">
    <text evidence="1">The sequence shown here is derived from an EMBL/GenBank/DDBJ whole genome shotgun (WGS) entry which is preliminary data.</text>
</comment>
<protein>
    <submittedName>
        <fullName evidence="1">Uncharacterized protein</fullName>
    </submittedName>
</protein>
<organism evidence="1">
    <name type="scientific">Thermofilum pendens</name>
    <dbReference type="NCBI Taxonomy" id="2269"/>
    <lineage>
        <taxon>Archaea</taxon>
        <taxon>Thermoproteota</taxon>
        <taxon>Thermoprotei</taxon>
        <taxon>Thermofilales</taxon>
        <taxon>Thermofilaceae</taxon>
        <taxon>Thermofilum</taxon>
    </lineage>
</organism>